<feature type="active site" evidence="2">
    <location>
        <position position="468"/>
    </location>
</feature>
<dbReference type="InterPro" id="IPR001590">
    <property type="entry name" value="Peptidase_M12B"/>
</dbReference>
<dbReference type="SUPFAM" id="SSF55486">
    <property type="entry name" value="Metalloproteases ('zincins'), catalytic domain"/>
    <property type="match status" value="1"/>
</dbReference>
<dbReference type="Pfam" id="PF01562">
    <property type="entry name" value="Pep_M12B_propep"/>
    <property type="match status" value="1"/>
</dbReference>
<keyword evidence="4" id="KW-0812">Transmembrane</keyword>
<evidence type="ECO:0000256" key="2">
    <source>
        <dbReference type="PROSITE-ProRule" id="PRU00276"/>
    </source>
</evidence>
<keyword evidence="2" id="KW-0862">Zinc</keyword>
<dbReference type="PANTHER" id="PTHR11905:SF159">
    <property type="entry name" value="ADAM METALLOPROTEASE"/>
    <property type="match status" value="1"/>
</dbReference>
<dbReference type="PROSITE" id="PS50214">
    <property type="entry name" value="DISINTEGRIN_2"/>
    <property type="match status" value="1"/>
</dbReference>
<dbReference type="Gene3D" id="3.40.390.10">
    <property type="entry name" value="Collagenase (Catalytic Domain)"/>
    <property type="match status" value="1"/>
</dbReference>
<feature type="binding site" evidence="2">
    <location>
        <position position="471"/>
    </location>
    <ligand>
        <name>Zn(2+)</name>
        <dbReference type="ChEBI" id="CHEBI:29105"/>
        <note>catalytic</note>
    </ligand>
</feature>
<evidence type="ECO:0000259" key="7">
    <source>
        <dbReference type="PROSITE" id="PS50215"/>
    </source>
</evidence>
<comment type="caution">
    <text evidence="8">The sequence shown here is derived from an EMBL/GenBank/DDBJ whole genome shotgun (WGS) entry which is preliminary data.</text>
</comment>
<feature type="domain" description="Peptidase M12B" evidence="7">
    <location>
        <begin position="312"/>
        <end position="527"/>
    </location>
</feature>
<evidence type="ECO:0000259" key="6">
    <source>
        <dbReference type="PROSITE" id="PS50214"/>
    </source>
</evidence>
<evidence type="ECO:0000256" key="3">
    <source>
        <dbReference type="SAM" id="MobiDB-lite"/>
    </source>
</evidence>
<dbReference type="InterPro" id="IPR024079">
    <property type="entry name" value="MetalloPept_cat_dom_sf"/>
</dbReference>
<name>A0ABQ8QHA6_9AGAR</name>
<comment type="caution">
    <text evidence="2">Lacks conserved residue(s) required for the propagation of feature annotation.</text>
</comment>
<reference evidence="8" key="1">
    <citation type="submission" date="2022-08" db="EMBL/GenBank/DDBJ databases">
        <authorList>
            <consortium name="DOE Joint Genome Institute"/>
            <person name="Min B."/>
            <person name="Riley R."/>
            <person name="Sierra-Patev S."/>
            <person name="Naranjo-Ortiz M."/>
            <person name="Looney B."/>
            <person name="Konkel Z."/>
            <person name="Slot J.C."/>
            <person name="Sakamoto Y."/>
            <person name="Steenwyk J.L."/>
            <person name="Rokas A."/>
            <person name="Carro J."/>
            <person name="Camarero S."/>
            <person name="Ferreira P."/>
            <person name="Molpeceres G."/>
            <person name="Ruiz-Duenas F.J."/>
            <person name="Serrano A."/>
            <person name="Henrissat B."/>
            <person name="Drula E."/>
            <person name="Hughes K.W."/>
            <person name="Mata J.L."/>
            <person name="Ishikawa N.K."/>
            <person name="Vargas-Isla R."/>
            <person name="Ushijima S."/>
            <person name="Smith C.A."/>
            <person name="Ahrendt S."/>
            <person name="Andreopoulos W."/>
            <person name="He G."/>
            <person name="Labutti K."/>
            <person name="Lipzen A."/>
            <person name="Ng V."/>
            <person name="Sandor L."/>
            <person name="Barry K."/>
            <person name="Martinez A.T."/>
            <person name="Xiao Y."/>
            <person name="Gibbons J.G."/>
            <person name="Terashima K."/>
            <person name="Hibbett D.S."/>
            <person name="Grigoriev I.V."/>
        </authorList>
    </citation>
    <scope>NUCLEOTIDE SEQUENCE</scope>
    <source>
        <strain evidence="8">TFB10827</strain>
    </source>
</reference>
<protein>
    <submittedName>
        <fullName evidence="8">Metallo-peptidase family M12-domain-containing protein</fullName>
    </submittedName>
</protein>
<dbReference type="Gene3D" id="4.10.70.10">
    <property type="entry name" value="Disintegrin domain"/>
    <property type="match status" value="1"/>
</dbReference>
<dbReference type="Pfam" id="PF13688">
    <property type="entry name" value="Reprolysin_5"/>
    <property type="match status" value="1"/>
</dbReference>
<dbReference type="SUPFAM" id="SSF57552">
    <property type="entry name" value="Blood coagulation inhibitor (disintegrin)"/>
    <property type="match status" value="1"/>
</dbReference>
<feature type="region of interest" description="Disordered" evidence="3">
    <location>
        <begin position="791"/>
        <end position="860"/>
    </location>
</feature>
<dbReference type="EMBL" id="MU790571">
    <property type="protein sequence ID" value="KAJ3997889.1"/>
    <property type="molecule type" value="Genomic_DNA"/>
</dbReference>
<dbReference type="InterPro" id="IPR002870">
    <property type="entry name" value="Peptidase_M12B_N"/>
</dbReference>
<dbReference type="InterPro" id="IPR036436">
    <property type="entry name" value="Disintegrin_dom_sf"/>
</dbReference>
<proteinExistence type="predicted"/>
<organism evidence="8 9">
    <name type="scientific">Lentinula boryana</name>
    <dbReference type="NCBI Taxonomy" id="40481"/>
    <lineage>
        <taxon>Eukaryota</taxon>
        <taxon>Fungi</taxon>
        <taxon>Dikarya</taxon>
        <taxon>Basidiomycota</taxon>
        <taxon>Agaricomycotina</taxon>
        <taxon>Agaricomycetes</taxon>
        <taxon>Agaricomycetidae</taxon>
        <taxon>Agaricales</taxon>
        <taxon>Marasmiineae</taxon>
        <taxon>Omphalotaceae</taxon>
        <taxon>Lentinula</taxon>
    </lineage>
</organism>
<dbReference type="Pfam" id="PF00200">
    <property type="entry name" value="Disintegrin"/>
    <property type="match status" value="1"/>
</dbReference>
<feature type="signal peptide" evidence="5">
    <location>
        <begin position="1"/>
        <end position="24"/>
    </location>
</feature>
<evidence type="ECO:0000256" key="5">
    <source>
        <dbReference type="SAM" id="SignalP"/>
    </source>
</evidence>
<feature type="domain" description="Disintegrin" evidence="6">
    <location>
        <begin position="565"/>
        <end position="653"/>
    </location>
</feature>
<dbReference type="SMART" id="SM00050">
    <property type="entry name" value="DISIN"/>
    <property type="match status" value="1"/>
</dbReference>
<feature type="transmembrane region" description="Helical" evidence="4">
    <location>
        <begin position="752"/>
        <end position="775"/>
    </location>
</feature>
<accession>A0ABQ8QHA6</accession>
<evidence type="ECO:0000256" key="4">
    <source>
        <dbReference type="SAM" id="Phobius"/>
    </source>
</evidence>
<feature type="chain" id="PRO_5046538302" evidence="5">
    <location>
        <begin position="25"/>
        <end position="860"/>
    </location>
</feature>
<keyword evidence="4" id="KW-1133">Transmembrane helix</keyword>
<dbReference type="Proteomes" id="UP001163828">
    <property type="component" value="Unassembled WGS sequence"/>
</dbReference>
<dbReference type="InterPro" id="IPR001762">
    <property type="entry name" value="Disintegrin_dom"/>
</dbReference>
<evidence type="ECO:0000256" key="1">
    <source>
        <dbReference type="ARBA" id="ARBA00023157"/>
    </source>
</evidence>
<keyword evidence="5" id="KW-0732">Signal</keyword>
<evidence type="ECO:0000313" key="8">
    <source>
        <dbReference type="EMBL" id="KAJ3997889.1"/>
    </source>
</evidence>
<keyword evidence="4" id="KW-0472">Membrane</keyword>
<keyword evidence="1" id="KW-1015">Disulfide bond</keyword>
<dbReference type="PANTHER" id="PTHR11905">
    <property type="entry name" value="ADAM A DISINTEGRIN AND METALLOPROTEASE DOMAIN"/>
    <property type="match status" value="1"/>
</dbReference>
<sequence length="860" mass="92173">MFDAIKFYALAVVFLLSVVDLTSASSKRTGRLKRLAHPSTLSLEILPRHQISSIPLSSYDKRQLLTPRSNTLRYSDSFRLIISAFDDTFYLHLRPNDHLIHPAARITYHTMDSDGRSSVAHSEPLLRESVKAYWGEVIHGDDTHARLREDAAGVIPRPSRSASELGWARIMVHHQGNIEEGVAPIYEGAFSYKGVVHHIMTKDNYLRNRHHLDPEIVVETVDSHLVVWRNSDLIPHEENQSSPAMCGHDNLPFNTDPVLNPVLQKPFTGQSISLGPFGNFSLSKRDDVAGSGSSYNFEGTIGNNAGCPTTQKLLYMGVAADCKYVSTYGGSMNATTQILMNWNSASALYKSTFNVSLGIIEVQVQNETPKVRFRCPTTADPTIPWNVDCTNVDLNDRLSLFSEWRGQRGNDSIGLWHLMSGCPTGTEVGIAWLGTLCQTDASGSTGSVSSGTGVSTNGLTEWQVVSHEIGHNFGAIHDCTDGCNSTTICCPSSSSTCNANSQFIMNPVTESSEKIFSACSLGNICQLHSINGLLRSLMSGSTSGGKTDTSCLIDASANTRSLLSLQMCGNGIVEDGEDCDPGNGVSSPCCDSSTCKFTSGSQCDPSSSACCTSQCGFAPSTQVCRPSKNATCDPAEYCTGSSSACPTDVVEPNGMSCGSNGLACASGQCTSLSLQCQTVGASMGLTTGCSNHQDTCQITCQDPSNSNSCIQLASLVVDGSPCGYGGTCSSGTCRPGSVLDIVKAWYSANLQIAIPVTVVGGIVILLLIYVSVTACRRCYVRRKFRNAPMVGVNAGSGPSMRHQRLTSNDSASAPLRAPSVRRPPAVDRENAWRPINRAAKSSGRRSTWIDEAQYNGPRPS</sequence>
<feature type="binding site" evidence="2">
    <location>
        <position position="477"/>
    </location>
    <ligand>
        <name>Zn(2+)</name>
        <dbReference type="ChEBI" id="CHEBI:29105"/>
        <note>catalytic</note>
    </ligand>
</feature>
<dbReference type="PROSITE" id="PS50215">
    <property type="entry name" value="ADAM_MEPRO"/>
    <property type="match status" value="1"/>
</dbReference>
<keyword evidence="2" id="KW-0479">Metal-binding</keyword>
<feature type="binding site" evidence="2">
    <location>
        <position position="467"/>
    </location>
    <ligand>
        <name>Zn(2+)</name>
        <dbReference type="ChEBI" id="CHEBI:29105"/>
        <note>catalytic</note>
    </ligand>
</feature>
<keyword evidence="9" id="KW-1185">Reference proteome</keyword>
<evidence type="ECO:0000313" key="9">
    <source>
        <dbReference type="Proteomes" id="UP001163828"/>
    </source>
</evidence>
<gene>
    <name evidence="8" type="ORF">F5050DRAFT_1798776</name>
</gene>